<accession>A0ABP6XJH8</accession>
<protein>
    <recommendedName>
        <fullName evidence="5">DUF805 domain-containing protein</fullName>
    </recommendedName>
</protein>
<dbReference type="Pfam" id="PF05656">
    <property type="entry name" value="DUF805"/>
    <property type="match status" value="1"/>
</dbReference>
<dbReference type="EMBL" id="BAAAYR010000003">
    <property type="protein sequence ID" value="GAA3568181.1"/>
    <property type="molecule type" value="Genomic_DNA"/>
</dbReference>
<dbReference type="PANTHER" id="PTHR34980:SF2">
    <property type="entry name" value="INNER MEMBRANE PROTEIN YHAH-RELATED"/>
    <property type="match status" value="1"/>
</dbReference>
<keyword evidence="4" id="KW-1185">Reference proteome</keyword>
<evidence type="ECO:0000313" key="4">
    <source>
        <dbReference type="Proteomes" id="UP001500767"/>
    </source>
</evidence>
<sequence>MSDPNAQPPEQPYGQQPQQPYGQQPYGQQPQQPYGQQPQQPYGQQPYGQQPYEQQGQPYGQVQQPYGQQPYGQVGEVPLSQPLYGANIGQAVRRFWKKYATFTGRASRAEFWWWFLVSYLISFVLSIVGQAIAGPQPQPPVAATTQEELTQYFGILVGWTLKASILSGIWGLATLVGQISLSTRRLHDTNRSGWWYLIGLVPVVGAIVLIVFWASAPKPEGQRYDR</sequence>
<feature type="transmembrane region" description="Helical" evidence="2">
    <location>
        <begin position="111"/>
        <end position="132"/>
    </location>
</feature>
<feature type="region of interest" description="Disordered" evidence="1">
    <location>
        <begin position="1"/>
        <end position="67"/>
    </location>
</feature>
<evidence type="ECO:0000313" key="3">
    <source>
        <dbReference type="EMBL" id="GAA3568181.1"/>
    </source>
</evidence>
<dbReference type="InterPro" id="IPR008523">
    <property type="entry name" value="DUF805"/>
</dbReference>
<gene>
    <name evidence="3" type="ORF">GCM10022197_25450</name>
</gene>
<dbReference type="PANTHER" id="PTHR34980">
    <property type="entry name" value="INNER MEMBRANE PROTEIN-RELATED-RELATED"/>
    <property type="match status" value="1"/>
</dbReference>
<feature type="transmembrane region" description="Helical" evidence="2">
    <location>
        <begin position="152"/>
        <end position="173"/>
    </location>
</feature>
<feature type="transmembrane region" description="Helical" evidence="2">
    <location>
        <begin position="194"/>
        <end position="216"/>
    </location>
</feature>
<evidence type="ECO:0008006" key="5">
    <source>
        <dbReference type="Google" id="ProtNLM"/>
    </source>
</evidence>
<evidence type="ECO:0000256" key="1">
    <source>
        <dbReference type="SAM" id="MobiDB-lite"/>
    </source>
</evidence>
<keyword evidence="2" id="KW-0472">Membrane</keyword>
<keyword evidence="2" id="KW-1133">Transmembrane helix</keyword>
<evidence type="ECO:0000256" key="2">
    <source>
        <dbReference type="SAM" id="Phobius"/>
    </source>
</evidence>
<feature type="compositionally biased region" description="Low complexity" evidence="1">
    <location>
        <begin position="12"/>
        <end position="67"/>
    </location>
</feature>
<proteinExistence type="predicted"/>
<name>A0ABP6XJH8_9ACTN</name>
<dbReference type="RefSeq" id="WP_204910338.1">
    <property type="nucleotide sequence ID" value="NZ_BAAAYR010000003.1"/>
</dbReference>
<dbReference type="Proteomes" id="UP001500767">
    <property type="component" value="Unassembled WGS sequence"/>
</dbReference>
<organism evidence="3 4">
    <name type="scientific">Microlunatus spumicola</name>
    <dbReference type="NCBI Taxonomy" id="81499"/>
    <lineage>
        <taxon>Bacteria</taxon>
        <taxon>Bacillati</taxon>
        <taxon>Actinomycetota</taxon>
        <taxon>Actinomycetes</taxon>
        <taxon>Propionibacteriales</taxon>
        <taxon>Propionibacteriaceae</taxon>
        <taxon>Microlunatus</taxon>
    </lineage>
</organism>
<comment type="caution">
    <text evidence="3">The sequence shown here is derived from an EMBL/GenBank/DDBJ whole genome shotgun (WGS) entry which is preliminary data.</text>
</comment>
<keyword evidence="2" id="KW-0812">Transmembrane</keyword>
<reference evidence="4" key="1">
    <citation type="journal article" date="2019" name="Int. J. Syst. Evol. Microbiol.">
        <title>The Global Catalogue of Microorganisms (GCM) 10K type strain sequencing project: providing services to taxonomists for standard genome sequencing and annotation.</title>
        <authorList>
            <consortium name="The Broad Institute Genomics Platform"/>
            <consortium name="The Broad Institute Genome Sequencing Center for Infectious Disease"/>
            <person name="Wu L."/>
            <person name="Ma J."/>
        </authorList>
    </citation>
    <scope>NUCLEOTIDE SEQUENCE [LARGE SCALE GENOMIC DNA]</scope>
    <source>
        <strain evidence="4">JCM 16540</strain>
    </source>
</reference>
<feature type="compositionally biased region" description="Pro residues" evidence="1">
    <location>
        <begin position="1"/>
        <end position="11"/>
    </location>
</feature>